<keyword evidence="1" id="KW-0732">Signal</keyword>
<reference evidence="2 3" key="1">
    <citation type="submission" date="2024-09" db="EMBL/GenBank/DDBJ databases">
        <title>Itraconazole resistance in Madurella fahalii resulting from another homologue of gene encoding cytochrome P450 14-alpha sterol demethylase (CYP51).</title>
        <authorList>
            <person name="Yoshioka I."/>
            <person name="Fahal A.H."/>
            <person name="Kaneko S."/>
            <person name="Yaguchi T."/>
        </authorList>
    </citation>
    <scope>NUCLEOTIDE SEQUENCE [LARGE SCALE GENOMIC DNA]</scope>
    <source>
        <strain evidence="2 3">IFM 68171</strain>
    </source>
</reference>
<protein>
    <submittedName>
        <fullName evidence="2">Uncharacterized protein</fullName>
    </submittedName>
</protein>
<dbReference type="EMBL" id="BAAFSV010000005">
    <property type="protein sequence ID" value="GAB1319467.1"/>
    <property type="molecule type" value="Genomic_DNA"/>
</dbReference>
<accession>A0ABQ0GP17</accession>
<dbReference type="GeneID" id="98180419"/>
<dbReference type="Proteomes" id="UP001628179">
    <property type="component" value="Unassembled WGS sequence"/>
</dbReference>
<evidence type="ECO:0000313" key="2">
    <source>
        <dbReference type="EMBL" id="GAB1319467.1"/>
    </source>
</evidence>
<keyword evidence="3" id="KW-1185">Reference proteome</keyword>
<proteinExistence type="predicted"/>
<feature type="signal peptide" evidence="1">
    <location>
        <begin position="1"/>
        <end position="22"/>
    </location>
</feature>
<gene>
    <name evidence="2" type="ORF">MFIFM68171_09677</name>
</gene>
<feature type="chain" id="PRO_5045912091" evidence="1">
    <location>
        <begin position="23"/>
        <end position="122"/>
    </location>
</feature>
<name>A0ABQ0GP17_9PEZI</name>
<comment type="caution">
    <text evidence="2">The sequence shown here is derived from an EMBL/GenBank/DDBJ whole genome shotgun (WGS) entry which is preliminary data.</text>
</comment>
<evidence type="ECO:0000256" key="1">
    <source>
        <dbReference type="SAM" id="SignalP"/>
    </source>
</evidence>
<sequence>MKFSEYLARLAVPFLFASSIQATPLPKATSASGATVAVVDTATGTVDQVGETDKNEMGGILELIPKTKRDESSSKLSARSPQELEQHIIALSELVIEAPKPVVEEVKSGLEGVLDFISQVQG</sequence>
<dbReference type="RefSeq" id="XP_070921197.1">
    <property type="nucleotide sequence ID" value="XM_071065096.1"/>
</dbReference>
<evidence type="ECO:0000313" key="3">
    <source>
        <dbReference type="Proteomes" id="UP001628179"/>
    </source>
</evidence>
<organism evidence="2 3">
    <name type="scientific">Madurella fahalii</name>
    <dbReference type="NCBI Taxonomy" id="1157608"/>
    <lineage>
        <taxon>Eukaryota</taxon>
        <taxon>Fungi</taxon>
        <taxon>Dikarya</taxon>
        <taxon>Ascomycota</taxon>
        <taxon>Pezizomycotina</taxon>
        <taxon>Sordariomycetes</taxon>
        <taxon>Sordariomycetidae</taxon>
        <taxon>Sordariales</taxon>
        <taxon>Sordariales incertae sedis</taxon>
        <taxon>Madurella</taxon>
    </lineage>
</organism>